<evidence type="ECO:0000313" key="3">
    <source>
        <dbReference type="Proteomes" id="UP000714275"/>
    </source>
</evidence>
<gene>
    <name evidence="2" type="ORF">EV702DRAFT_1048453</name>
</gene>
<feature type="compositionally biased region" description="Polar residues" evidence="1">
    <location>
        <begin position="745"/>
        <end position="759"/>
    </location>
</feature>
<feature type="region of interest" description="Disordered" evidence="1">
    <location>
        <begin position="840"/>
        <end position="943"/>
    </location>
</feature>
<feature type="region of interest" description="Disordered" evidence="1">
    <location>
        <begin position="719"/>
        <end position="827"/>
    </location>
</feature>
<evidence type="ECO:0000313" key="2">
    <source>
        <dbReference type="EMBL" id="KAG1772843.1"/>
    </source>
</evidence>
<feature type="region of interest" description="Disordered" evidence="1">
    <location>
        <begin position="1"/>
        <end position="303"/>
    </location>
</feature>
<feature type="compositionally biased region" description="Low complexity" evidence="1">
    <location>
        <begin position="804"/>
        <end position="823"/>
    </location>
</feature>
<evidence type="ECO:0000256" key="1">
    <source>
        <dbReference type="SAM" id="MobiDB-lite"/>
    </source>
</evidence>
<feature type="compositionally biased region" description="Basic and acidic residues" evidence="1">
    <location>
        <begin position="913"/>
        <end position="927"/>
    </location>
</feature>
<feature type="compositionally biased region" description="Acidic residues" evidence="1">
    <location>
        <begin position="274"/>
        <end position="296"/>
    </location>
</feature>
<dbReference type="AlphaFoldDB" id="A0A9P6ZNC0"/>
<proteinExistence type="predicted"/>
<feature type="compositionally biased region" description="Polar residues" evidence="1">
    <location>
        <begin position="22"/>
        <end position="31"/>
    </location>
</feature>
<sequence length="943" mass="103191">MPLTTRSGRQPKAPLRADHVSTHTSDGNQACSRPGPKSVNANLPRPRPKPRALARRSFVRNKSSGASEDPEAQLPDNGTDNETPLASLEDDGAVLDNESDTVLSNGECNDPAATNERETTAAPSDSEIGNPAATNEPDETGGDFFFKHLMSDGEHSSTVTTNNRVNPAVPSSNEANERDGNAAVNERGMDASPSNGDSVIQTNEGEKTAVTRPCRSGAQKSYILSHEGKSSESSGSDSDWAETEEKRKKAECRADPMRSPRLSAEGQQKGMAEAEADDPEDDSEGCDEEDKLEDGDETTRKAGRLSKEAILAVHDFGKRVQAEATEIGKRFGKHRQVILTEAGLARKATRKESIWNQHQAWFKTVLHPSKAASLQAWKAKQAEHYHAHSYKDPKNAALWKQIREHFDHAIATPDDLSSRESCSLMMAVREMFAKSALYWHRTYGIHVAGIVIYPGDEESGRQASGFFAGSDIVKALIDAQRVDAKHMIDEITTILKYKDLEAVQAAGKNIKFLPPPAPAPNASLLRNGKSDRDRNRMVAPVVISEAFADAGHALKTSNSRWMTMLDVLYSTRLCIHDWPAGVPPPGPDFDLKSLSASQLRALVGPYLRIHLGDTYEAELGRDEDEDDTDAEKAKMAKRKGKSKKSDEHRRTKGAVVEVPDVLLSIQDWSPLQVQDLISYTGEVYTIPLVIDTDGVILCRLKDSEKFIKDLPPHVTRKQIGKTIRDEYPTSDASAEHSFPEDSHPNLRTNSRAHSYQQVSRPRVTAPCANSGAPRSNHGATRPPNSGATRSNQGALRPTAGASRSIAGASHSLAGASRSAAGASRPNQLVARHTDYDDLADYNDLPADYDSLPPSSPFSPATPRGSNVAHGRSQYNRLREDIRHSFAPKPDIRKRPRGDYETISEADDIETDMVDDRRRARTHDRTSMDQRSTVGHHANGSPFT</sequence>
<feature type="compositionally biased region" description="Polar residues" evidence="1">
    <location>
        <begin position="156"/>
        <end position="174"/>
    </location>
</feature>
<reference evidence="2" key="1">
    <citation type="journal article" date="2020" name="New Phytol.">
        <title>Comparative genomics reveals dynamic genome evolution in host specialist ectomycorrhizal fungi.</title>
        <authorList>
            <person name="Lofgren L.A."/>
            <person name="Nguyen N.H."/>
            <person name="Vilgalys R."/>
            <person name="Ruytinx J."/>
            <person name="Liao H.L."/>
            <person name="Branco S."/>
            <person name="Kuo A."/>
            <person name="LaButti K."/>
            <person name="Lipzen A."/>
            <person name="Andreopoulos W."/>
            <person name="Pangilinan J."/>
            <person name="Riley R."/>
            <person name="Hundley H."/>
            <person name="Na H."/>
            <person name="Barry K."/>
            <person name="Grigoriev I.V."/>
            <person name="Stajich J.E."/>
            <person name="Kennedy P.G."/>
        </authorList>
    </citation>
    <scope>NUCLEOTIDE SEQUENCE</scope>
    <source>
        <strain evidence="2">DOB743</strain>
    </source>
</reference>
<comment type="caution">
    <text evidence="2">The sequence shown here is derived from an EMBL/GenBank/DDBJ whole genome shotgun (WGS) entry which is preliminary data.</text>
</comment>
<dbReference type="EMBL" id="JABBWD010000051">
    <property type="protein sequence ID" value="KAG1772843.1"/>
    <property type="molecule type" value="Genomic_DNA"/>
</dbReference>
<dbReference type="OrthoDB" id="2666400at2759"/>
<organism evidence="2 3">
    <name type="scientific">Suillus placidus</name>
    <dbReference type="NCBI Taxonomy" id="48579"/>
    <lineage>
        <taxon>Eukaryota</taxon>
        <taxon>Fungi</taxon>
        <taxon>Dikarya</taxon>
        <taxon>Basidiomycota</taxon>
        <taxon>Agaricomycotina</taxon>
        <taxon>Agaricomycetes</taxon>
        <taxon>Agaricomycetidae</taxon>
        <taxon>Boletales</taxon>
        <taxon>Suillineae</taxon>
        <taxon>Suillaceae</taxon>
        <taxon>Suillus</taxon>
    </lineage>
</organism>
<feature type="compositionally biased region" description="Polar residues" evidence="1">
    <location>
        <begin position="192"/>
        <end position="203"/>
    </location>
</feature>
<name>A0A9P6ZNC0_9AGAM</name>
<feature type="compositionally biased region" description="Basic and acidic residues" evidence="1">
    <location>
        <begin position="722"/>
        <end position="744"/>
    </location>
</feature>
<feature type="compositionally biased region" description="Basic residues" evidence="1">
    <location>
        <begin position="46"/>
        <end position="59"/>
    </location>
</feature>
<feature type="region of interest" description="Disordered" evidence="1">
    <location>
        <begin position="620"/>
        <end position="652"/>
    </location>
</feature>
<feature type="compositionally biased region" description="Acidic residues" evidence="1">
    <location>
        <begin position="88"/>
        <end position="99"/>
    </location>
</feature>
<feature type="compositionally biased region" description="Basic and acidic residues" evidence="1">
    <location>
        <begin position="145"/>
        <end position="155"/>
    </location>
</feature>
<accession>A0A9P6ZNC0</accession>
<feature type="compositionally biased region" description="Polar residues" evidence="1">
    <location>
        <begin position="782"/>
        <end position="793"/>
    </location>
</feature>
<feature type="compositionally biased region" description="Basic and acidic residues" evidence="1">
    <location>
        <begin position="876"/>
        <end position="899"/>
    </location>
</feature>
<feature type="compositionally biased region" description="Acidic residues" evidence="1">
    <location>
        <begin position="901"/>
        <end position="912"/>
    </location>
</feature>
<protein>
    <submittedName>
        <fullName evidence="2">Uncharacterized protein</fullName>
    </submittedName>
</protein>
<feature type="compositionally biased region" description="Basic and acidic residues" evidence="1">
    <location>
        <begin position="243"/>
        <end position="258"/>
    </location>
</feature>
<keyword evidence="3" id="KW-1185">Reference proteome</keyword>
<dbReference type="Proteomes" id="UP000714275">
    <property type="component" value="Unassembled WGS sequence"/>
</dbReference>